<gene>
    <name evidence="1" type="ORF">AYR47_20760</name>
</gene>
<evidence type="ECO:0000313" key="1">
    <source>
        <dbReference type="EMBL" id="AMN80588.1"/>
    </source>
</evidence>
<dbReference type="KEGG" id="pazo:AYR47_20760"/>
<dbReference type="AlphaFoldDB" id="A0A127I189"/>
<proteinExistence type="predicted"/>
<organism evidence="1 2">
    <name type="scientific">Pseudomonas azotoformans</name>
    <dbReference type="NCBI Taxonomy" id="47878"/>
    <lineage>
        <taxon>Bacteria</taxon>
        <taxon>Pseudomonadati</taxon>
        <taxon>Pseudomonadota</taxon>
        <taxon>Gammaproteobacteria</taxon>
        <taxon>Pseudomonadales</taxon>
        <taxon>Pseudomonadaceae</taxon>
        <taxon>Pseudomonas</taxon>
    </lineage>
</organism>
<evidence type="ECO:0000313" key="2">
    <source>
        <dbReference type="Proteomes" id="UP000070516"/>
    </source>
</evidence>
<protein>
    <submittedName>
        <fullName evidence="1">Uncharacterized protein</fullName>
    </submittedName>
</protein>
<dbReference type="Proteomes" id="UP000070516">
    <property type="component" value="Chromosome"/>
</dbReference>
<dbReference type="RefSeq" id="WP_061436635.1">
    <property type="nucleotide sequence ID" value="NZ_CP014546.1"/>
</dbReference>
<reference evidence="1 2" key="1">
    <citation type="submission" date="2016-02" db="EMBL/GenBank/DDBJ databases">
        <title>Complete genome sequence of Pseudomonas azotoformans S4.</title>
        <authorList>
            <person name="Fang Y."/>
            <person name="Wu L."/>
            <person name="Feng G."/>
        </authorList>
    </citation>
    <scope>NUCLEOTIDE SEQUENCE [LARGE SCALE GENOMIC DNA]</scope>
    <source>
        <strain evidence="1 2">S4</strain>
    </source>
</reference>
<dbReference type="EMBL" id="CP014546">
    <property type="protein sequence ID" value="AMN80588.1"/>
    <property type="molecule type" value="Genomic_DNA"/>
</dbReference>
<sequence>MSLSLIEGLRQRHELDLYVGDAQLQWADHRVQGQTTYSVQPLSDLQIAGVVQAVEKGLGVLGISRRVRINIILGLSWCRHVLLAWDHRLVDPALAIAVARVNFEKRFDSSAQGHHVILTKPEYLKSQVATFVSVELIESLRLLLENRGVQLGRAEPLLAVVWNRLPELPEGAGALAILEGGRVLVVRVQGGSPKSISTQPCVAPDDLLGTPLAESLYVFAPGQSVPRPLIALSIESGKQLDSFGYVRCAGTN</sequence>
<name>A0A127I189_PSEAZ</name>
<accession>A0A127I189</accession>